<proteinExistence type="inferred from homology"/>
<sequence length="95" mass="10878">MINTKRIAPLATKWQRVAVLTRKRLTRTTTTAAKWCSTAVAGKDHCVMYTTDGRRFKVPLAYLSTVVFSELLRMSKKVVGFASREDRIKLPCMLW</sequence>
<dbReference type="InterPro" id="IPR003676">
    <property type="entry name" value="SAUR_fam"/>
</dbReference>
<keyword evidence="3" id="KW-1185">Reference proteome</keyword>
<dbReference type="Proteomes" id="UP001231189">
    <property type="component" value="Unassembled WGS sequence"/>
</dbReference>
<dbReference type="EMBL" id="JAUUTY010000005">
    <property type="protein sequence ID" value="KAK1626691.1"/>
    <property type="molecule type" value="Genomic_DNA"/>
</dbReference>
<evidence type="ECO:0000313" key="2">
    <source>
        <dbReference type="EMBL" id="KAK1626691.1"/>
    </source>
</evidence>
<evidence type="ECO:0000313" key="3">
    <source>
        <dbReference type="Proteomes" id="UP001231189"/>
    </source>
</evidence>
<gene>
    <name evidence="2" type="ORF">QYE76_001006</name>
</gene>
<dbReference type="PANTHER" id="PTHR31175">
    <property type="entry name" value="AUXIN-RESPONSIVE FAMILY PROTEIN"/>
    <property type="match status" value="1"/>
</dbReference>
<dbReference type="AlphaFoldDB" id="A0AAD8RIN8"/>
<protein>
    <submittedName>
        <fullName evidence="2">Uncharacterized protein</fullName>
    </submittedName>
</protein>
<dbReference type="GO" id="GO:0009733">
    <property type="term" value="P:response to auxin"/>
    <property type="evidence" value="ECO:0007669"/>
    <property type="project" value="InterPro"/>
</dbReference>
<name>A0AAD8RIN8_LOLMU</name>
<organism evidence="2 3">
    <name type="scientific">Lolium multiflorum</name>
    <name type="common">Italian ryegrass</name>
    <name type="synonym">Lolium perenne subsp. multiflorum</name>
    <dbReference type="NCBI Taxonomy" id="4521"/>
    <lineage>
        <taxon>Eukaryota</taxon>
        <taxon>Viridiplantae</taxon>
        <taxon>Streptophyta</taxon>
        <taxon>Embryophyta</taxon>
        <taxon>Tracheophyta</taxon>
        <taxon>Spermatophyta</taxon>
        <taxon>Magnoliopsida</taxon>
        <taxon>Liliopsida</taxon>
        <taxon>Poales</taxon>
        <taxon>Poaceae</taxon>
        <taxon>BOP clade</taxon>
        <taxon>Pooideae</taxon>
        <taxon>Poodae</taxon>
        <taxon>Poeae</taxon>
        <taxon>Poeae Chloroplast Group 2 (Poeae type)</taxon>
        <taxon>Loliodinae</taxon>
        <taxon>Loliinae</taxon>
        <taxon>Lolium</taxon>
    </lineage>
</organism>
<comment type="caution">
    <text evidence="2">The sequence shown here is derived from an EMBL/GenBank/DDBJ whole genome shotgun (WGS) entry which is preliminary data.</text>
</comment>
<dbReference type="Pfam" id="PF02519">
    <property type="entry name" value="Auxin_inducible"/>
    <property type="match status" value="1"/>
</dbReference>
<accession>A0AAD8RIN8</accession>
<comment type="similarity">
    <text evidence="1">Belongs to the ARG7 family.</text>
</comment>
<dbReference type="PANTHER" id="PTHR31175:SF40">
    <property type="entry name" value="AUXIN-RESPONSIVE PROTEIN SAUR36"/>
    <property type="match status" value="1"/>
</dbReference>
<reference evidence="2" key="1">
    <citation type="submission" date="2023-07" db="EMBL/GenBank/DDBJ databases">
        <title>A chromosome-level genome assembly of Lolium multiflorum.</title>
        <authorList>
            <person name="Chen Y."/>
            <person name="Copetti D."/>
            <person name="Kolliker R."/>
            <person name="Studer B."/>
        </authorList>
    </citation>
    <scope>NUCLEOTIDE SEQUENCE</scope>
    <source>
        <strain evidence="2">02402/16</strain>
        <tissue evidence="2">Leaf</tissue>
    </source>
</reference>
<evidence type="ECO:0000256" key="1">
    <source>
        <dbReference type="ARBA" id="ARBA00006974"/>
    </source>
</evidence>